<dbReference type="Pfam" id="PF15327">
    <property type="entry name" value="Tankyrase_bdg_C"/>
    <property type="match status" value="1"/>
</dbReference>
<feature type="compositionally biased region" description="Basic and acidic residues" evidence="1">
    <location>
        <begin position="804"/>
        <end position="827"/>
    </location>
</feature>
<feature type="region of interest" description="Disordered" evidence="1">
    <location>
        <begin position="1185"/>
        <end position="1236"/>
    </location>
</feature>
<feature type="compositionally biased region" description="Polar residues" evidence="1">
    <location>
        <begin position="509"/>
        <end position="521"/>
    </location>
</feature>
<feature type="compositionally biased region" description="Basic and acidic residues" evidence="1">
    <location>
        <begin position="1707"/>
        <end position="1723"/>
    </location>
</feature>
<feature type="region of interest" description="Disordered" evidence="1">
    <location>
        <begin position="732"/>
        <end position="756"/>
    </location>
</feature>
<feature type="compositionally biased region" description="Polar residues" evidence="1">
    <location>
        <begin position="1768"/>
        <end position="1785"/>
    </location>
</feature>
<evidence type="ECO:0000313" key="4">
    <source>
        <dbReference type="Proteomes" id="UP000472271"/>
    </source>
</evidence>
<feature type="region of interest" description="Disordered" evidence="1">
    <location>
        <begin position="893"/>
        <end position="1078"/>
    </location>
</feature>
<dbReference type="InterPro" id="IPR040006">
    <property type="entry name" value="TNKS1BP1-like"/>
</dbReference>
<feature type="compositionally biased region" description="Basic and acidic residues" evidence="1">
    <location>
        <begin position="611"/>
        <end position="634"/>
    </location>
</feature>
<feature type="region of interest" description="Disordered" evidence="1">
    <location>
        <begin position="1274"/>
        <end position="1310"/>
    </location>
</feature>
<feature type="region of interest" description="Disordered" evidence="1">
    <location>
        <begin position="1421"/>
        <end position="1459"/>
    </location>
</feature>
<name>A0A673CB56_9TELE</name>
<feature type="region of interest" description="Disordered" evidence="1">
    <location>
        <begin position="1328"/>
        <end position="1360"/>
    </location>
</feature>
<feature type="domain" description="Tankyrase 1-binding protein C-terminal" evidence="2">
    <location>
        <begin position="1649"/>
        <end position="1821"/>
    </location>
</feature>
<evidence type="ECO:0000313" key="3">
    <source>
        <dbReference type="Ensembl" id="ENSSORP00005052791.1"/>
    </source>
</evidence>
<feature type="region of interest" description="Disordered" evidence="1">
    <location>
        <begin position="792"/>
        <end position="827"/>
    </location>
</feature>
<dbReference type="InterPro" id="IPR032764">
    <property type="entry name" value="Tankyrase-bd_C"/>
</dbReference>
<feature type="region of interest" description="Disordered" evidence="1">
    <location>
        <begin position="854"/>
        <end position="875"/>
    </location>
</feature>
<feature type="compositionally biased region" description="Basic residues" evidence="1">
    <location>
        <begin position="1673"/>
        <end position="1685"/>
    </location>
</feature>
<dbReference type="PANTHER" id="PTHR22042">
    <property type="entry name" value="TANKYRASE 1 BINDING PROTEIN"/>
    <property type="match status" value="1"/>
</dbReference>
<feature type="compositionally biased region" description="Low complexity" evidence="1">
    <location>
        <begin position="1642"/>
        <end position="1655"/>
    </location>
</feature>
<feature type="region of interest" description="Disordered" evidence="1">
    <location>
        <begin position="416"/>
        <end position="435"/>
    </location>
</feature>
<feature type="region of interest" description="Disordered" evidence="1">
    <location>
        <begin position="380"/>
        <end position="404"/>
    </location>
</feature>
<evidence type="ECO:0000256" key="1">
    <source>
        <dbReference type="SAM" id="MobiDB-lite"/>
    </source>
</evidence>
<keyword evidence="4" id="KW-1185">Reference proteome</keyword>
<feature type="compositionally biased region" description="Basic and acidic residues" evidence="1">
    <location>
        <begin position="1274"/>
        <end position="1309"/>
    </location>
</feature>
<feature type="region of interest" description="Disordered" evidence="1">
    <location>
        <begin position="1491"/>
        <end position="1830"/>
    </location>
</feature>
<organism evidence="3 4">
    <name type="scientific">Sphaeramia orbicularis</name>
    <name type="common">orbiculate cardinalfish</name>
    <dbReference type="NCBI Taxonomy" id="375764"/>
    <lineage>
        <taxon>Eukaryota</taxon>
        <taxon>Metazoa</taxon>
        <taxon>Chordata</taxon>
        <taxon>Craniata</taxon>
        <taxon>Vertebrata</taxon>
        <taxon>Euteleostomi</taxon>
        <taxon>Actinopterygii</taxon>
        <taxon>Neopterygii</taxon>
        <taxon>Teleostei</taxon>
        <taxon>Neoteleostei</taxon>
        <taxon>Acanthomorphata</taxon>
        <taxon>Gobiaria</taxon>
        <taxon>Kurtiformes</taxon>
        <taxon>Apogonoidei</taxon>
        <taxon>Apogonidae</taxon>
        <taxon>Apogoninae</taxon>
        <taxon>Sphaeramia</taxon>
    </lineage>
</organism>
<feature type="compositionally biased region" description="Low complexity" evidence="1">
    <location>
        <begin position="1686"/>
        <end position="1696"/>
    </location>
</feature>
<feature type="region of interest" description="Disordered" evidence="1">
    <location>
        <begin position="599"/>
        <end position="649"/>
    </location>
</feature>
<dbReference type="Proteomes" id="UP000472271">
    <property type="component" value="Chromosome 9"/>
</dbReference>
<feature type="compositionally biased region" description="Basic and acidic residues" evidence="1">
    <location>
        <begin position="440"/>
        <end position="449"/>
    </location>
</feature>
<feature type="compositionally biased region" description="Polar residues" evidence="1">
    <location>
        <begin position="26"/>
        <end position="50"/>
    </location>
</feature>
<protein>
    <submittedName>
        <fullName evidence="3">Si:ch73-138n13.1</fullName>
    </submittedName>
</protein>
<dbReference type="SMART" id="SM01319">
    <property type="entry name" value="Tankyrase_bdg_C"/>
    <property type="match status" value="1"/>
</dbReference>
<feature type="region of interest" description="Disordered" evidence="1">
    <location>
        <begin position="440"/>
        <end position="521"/>
    </location>
</feature>
<feature type="compositionally biased region" description="Basic and acidic residues" evidence="1">
    <location>
        <begin position="459"/>
        <end position="475"/>
    </location>
</feature>
<feature type="compositionally biased region" description="Basic and acidic residues" evidence="1">
    <location>
        <begin position="1340"/>
        <end position="1349"/>
    </location>
</feature>
<dbReference type="Ensembl" id="ENSSORT00005054043.1">
    <property type="protein sequence ID" value="ENSSORP00005052791.1"/>
    <property type="gene ID" value="ENSSORG00005023788.1"/>
</dbReference>
<feature type="region of interest" description="Disordered" evidence="1">
    <location>
        <begin position="667"/>
        <end position="700"/>
    </location>
</feature>
<feature type="compositionally biased region" description="Polar residues" evidence="1">
    <location>
        <begin position="129"/>
        <end position="140"/>
    </location>
</feature>
<feature type="compositionally biased region" description="Polar residues" evidence="1">
    <location>
        <begin position="1601"/>
        <end position="1613"/>
    </location>
</feature>
<feature type="compositionally biased region" description="Pro residues" evidence="1">
    <location>
        <begin position="52"/>
        <end position="62"/>
    </location>
</feature>
<feature type="compositionally biased region" description="Basic and acidic residues" evidence="1">
    <location>
        <begin position="1421"/>
        <end position="1433"/>
    </location>
</feature>
<sequence>MAAQVEVQATEVGRTVTGGRLHLSPLTDSSNKSLIEISSMNQSHIISSEPNKPVPGPKPRLTPKPFAVEKNPTIKPILAPKPHPKPRPESTRLAGYKPDLPSSPKPQQPVGTTKPRPISTNPSRPAPTSFITSTKLNAGQSVKPVAQPFKPAPPLDVGDPTKPIPLVPAEKQKPGASSLSYSKSLKRLPAAEWSGTTKKDEEKDPVSPSKVGPSMTRAKSMGFLAQIGQEEEREEKPKPAAVPLRPQPRGGRPRPVSAIFPGSPVKAESPVSAPSRVERRPLSADLTARFESIGLSLHRKSPKVNLKENTPEAKVQPQKREQEKPLSSTPQSADVGAKAAVPDQSNKTTEETSVKETDEEKRGARIKSRISLLLDSSFSAVAPAPGQGSDVHSPVQPPTETEPAVGVKQLIKQLTVDTTPTQSPAVKPVLKPRPLPLDLTKRFSSERSSDLGSVSLSETTDRHEISKGPQKRIEESVVTPSDMKMIMDLQDSQKQIRKPSMPEGPDLSIGTTSKESNSSSEVQTVRASLFENVVEKYSVLMVDDNKYENKASDSPSSPLPKKMDDEGKLVTATYKEPPSPSSPVRVLHAFDTVHSVEENRAVSENVPPAQWEDKAMTLRSRRSEGSKPAVERTDSAAQGEPVVTAMPEQQPRYLRVGALPKWTTADVSQEAGLEKGMMKGTQREGRNKNSQREADQEDVYASDKHLKMLQAEEQLKPRATYFALTGQMQETPSLADSGTAVGDMTVPFDDSSSQWGSQVKVLPLRRNPSLNEAFSKPFESPDQVEKIMRGRATYDGQTAEEIMEGEKKREPVKEMERHKGQLKELDRETQRQLEMEKQALLQFVQMKERDLQRDFERQRQRAFEKEKQEFEEKQRALEMQKQIELEKQKIQEYEREKQRELERERQRQLEKERRRELERQKQRELEKERQRELERQKKREEERQRELEKERQKKREEERQREQEKERQKKREEERQKELEKERQRELERQKKREEERQRELEKERQKKREEERQKELEKERQRELERQKKREEERQRELEKERQKKREEERQKELEKERQRELERQRQKEEERQKELDKERKLLELQREKQRIEEMERIKELERKQLIEFQKMKQKEKERQQILELEKQRLREKMEREEAEKMKQMALEHEMLRLRELEKEREKQKEIEKQRELEQQRQKERERLKEIEREKQREMEQQRQRDLERERQKQLDLENQRLKHQELEKERQRKEDLERIKEMERRQLLELERQKQAERERQQILELEKRRLREKMEREEAEKMRHIAKQQEAERQRLKEKQKKEEQERVRLETSSLRPKVVDLDSVLRVDPCSKAASQRGDPSTRWKEPSAKAEQPYRPGVLDLDSFTSQTQLSPARDLFPVSGIQGIEAVTGARAQVPSQTSVGFSSPVWTMSPQDPWELRQVEMSVDKPEQTRKNAGKPSPEQLLLKQEERHQSAHKRWSGLLDEPLHLALIPGLEAKTYNSPAGVSSSFSAEQIWLPREPQPQESRGDAQSHRRSQGSQELNRMRSRSVSRRSAPSSSAIEGSLSRVRSRSAHREQSRHSWVQQKPSVSGEDEGKDSETPVHETDSQYGTWETGLRTDDSLTPATPSSESNLSPSPRKPTPPHTPGEHTSLLDPDTVDAVPSSSSSESQPLSFPDAPTTLLDTSALRSRAQLGKKRAPRTRPTRAARQNAAQAALADREEESAEDWLYRDSTEEKAESKNDDSGSADQAKGADASPAVASQPQRVALFPGMDPSALKAQLKKRSDSDNQTDAPAPSPSQISRSPKSPFLPRAARVLPPPGGKENGEEDSPQWLKELKSKKRLSQYENES</sequence>
<dbReference type="PANTHER" id="PTHR22042:SF3">
    <property type="entry name" value="RIKEN CDNA 2900026A02 GENE"/>
    <property type="match status" value="1"/>
</dbReference>
<feature type="compositionally biased region" description="Basic and acidic residues" evidence="1">
    <location>
        <begin position="1577"/>
        <end position="1586"/>
    </location>
</feature>
<accession>A0A673CB56</accession>
<evidence type="ECO:0000259" key="2">
    <source>
        <dbReference type="SMART" id="SM01319"/>
    </source>
</evidence>
<feature type="compositionally biased region" description="Basic and acidic residues" evidence="1">
    <location>
        <begin position="672"/>
        <end position="694"/>
    </location>
</feature>
<reference evidence="3" key="2">
    <citation type="submission" date="2025-08" db="UniProtKB">
        <authorList>
            <consortium name="Ensembl"/>
        </authorList>
    </citation>
    <scope>IDENTIFICATION</scope>
</reference>
<feature type="region of interest" description="Disordered" evidence="1">
    <location>
        <begin position="1"/>
        <end position="366"/>
    </location>
</feature>
<gene>
    <name evidence="3" type="primary">si:ch73-138n13.1</name>
</gene>
<reference evidence="3" key="1">
    <citation type="submission" date="2019-06" db="EMBL/GenBank/DDBJ databases">
        <authorList>
            <consortium name="Wellcome Sanger Institute Data Sharing"/>
        </authorList>
    </citation>
    <scope>NUCLEOTIDE SEQUENCE [LARGE SCALE GENOMIC DNA]</scope>
</reference>
<proteinExistence type="predicted"/>
<dbReference type="InParanoid" id="A0A673CB56"/>
<feature type="region of interest" description="Disordered" evidence="1">
    <location>
        <begin position="545"/>
        <end position="564"/>
    </location>
</feature>
<reference evidence="3" key="3">
    <citation type="submission" date="2025-09" db="UniProtKB">
        <authorList>
            <consortium name="Ensembl"/>
        </authorList>
    </citation>
    <scope>IDENTIFICATION</scope>
</reference>
<feature type="compositionally biased region" description="Basic and acidic residues" evidence="1">
    <location>
        <begin position="348"/>
        <end position="363"/>
    </location>
</feature>